<evidence type="ECO:0000313" key="1">
    <source>
        <dbReference type="EMBL" id="CAG8772360.1"/>
    </source>
</evidence>
<sequence>NEKYVSGSALYQIKDDEESFREIIYKGFTRSSETLIDDFEKNSIVLIIGQYVYNEDIEYNYTNNINESQTLSSSNKRKEKTCDELNNQLDLIEEKYAKIDA</sequence>
<evidence type="ECO:0000313" key="2">
    <source>
        <dbReference type="Proteomes" id="UP000789920"/>
    </source>
</evidence>
<gene>
    <name evidence="1" type="ORF">RPERSI_LOCUS16566</name>
</gene>
<proteinExistence type="predicted"/>
<name>A0ACA9R133_9GLOM</name>
<comment type="caution">
    <text evidence="1">The sequence shown here is derived from an EMBL/GenBank/DDBJ whole genome shotgun (WGS) entry which is preliminary data.</text>
</comment>
<dbReference type="Proteomes" id="UP000789920">
    <property type="component" value="Unassembled WGS sequence"/>
</dbReference>
<reference evidence="1" key="1">
    <citation type="submission" date="2021-06" db="EMBL/GenBank/DDBJ databases">
        <authorList>
            <person name="Kallberg Y."/>
            <person name="Tangrot J."/>
            <person name="Rosling A."/>
        </authorList>
    </citation>
    <scope>NUCLEOTIDE SEQUENCE</scope>
    <source>
        <strain evidence="1">MA461A</strain>
    </source>
</reference>
<dbReference type="EMBL" id="CAJVQC010041152">
    <property type="protein sequence ID" value="CAG8772360.1"/>
    <property type="molecule type" value="Genomic_DNA"/>
</dbReference>
<accession>A0ACA9R133</accession>
<keyword evidence="2" id="KW-1185">Reference proteome</keyword>
<organism evidence="1 2">
    <name type="scientific">Racocetra persica</name>
    <dbReference type="NCBI Taxonomy" id="160502"/>
    <lineage>
        <taxon>Eukaryota</taxon>
        <taxon>Fungi</taxon>
        <taxon>Fungi incertae sedis</taxon>
        <taxon>Mucoromycota</taxon>
        <taxon>Glomeromycotina</taxon>
        <taxon>Glomeromycetes</taxon>
        <taxon>Diversisporales</taxon>
        <taxon>Gigasporaceae</taxon>
        <taxon>Racocetra</taxon>
    </lineage>
</organism>
<protein>
    <submittedName>
        <fullName evidence="1">26195_t:CDS:1</fullName>
    </submittedName>
</protein>
<feature type="non-terminal residue" evidence="1">
    <location>
        <position position="1"/>
    </location>
</feature>